<dbReference type="GeneID" id="18815901"/>
<dbReference type="AlphaFoldDB" id="F8PCE9"/>
<name>F8PCE9_SERL9</name>
<dbReference type="EMBL" id="GL945444">
    <property type="protein sequence ID" value="EGO19347.1"/>
    <property type="molecule type" value="Genomic_DNA"/>
</dbReference>
<gene>
    <name evidence="2" type="ORF">SERLADRAFT_443399</name>
</gene>
<proteinExistence type="predicted"/>
<protein>
    <submittedName>
        <fullName evidence="2">Uncharacterized protein</fullName>
    </submittedName>
</protein>
<reference evidence="2" key="1">
    <citation type="submission" date="2011-04" db="EMBL/GenBank/DDBJ databases">
        <title>Evolution of plant cell wall degrading machinery underlies the functional diversity of forest fungi.</title>
        <authorList>
            <consortium name="US DOE Joint Genome Institute (JGI-PGF)"/>
            <person name="Eastwood D.C."/>
            <person name="Floudas D."/>
            <person name="Binder M."/>
            <person name="Majcherczyk A."/>
            <person name="Schneider P."/>
            <person name="Aerts A."/>
            <person name="Asiegbu F.O."/>
            <person name="Baker S.E."/>
            <person name="Barry K."/>
            <person name="Bendiksby M."/>
            <person name="Blumentritt M."/>
            <person name="Coutinho P.M."/>
            <person name="Cullen D."/>
            <person name="Cullen D."/>
            <person name="Gathman A."/>
            <person name="Goodell B."/>
            <person name="Henrissat B."/>
            <person name="Ihrmark K."/>
            <person name="Kauserud H."/>
            <person name="Kohler A."/>
            <person name="LaButti K."/>
            <person name="Lapidus A."/>
            <person name="Lavin J.L."/>
            <person name="Lee Y.-H."/>
            <person name="Lindquist E."/>
            <person name="Lilly W."/>
            <person name="Lucas S."/>
            <person name="Morin E."/>
            <person name="Murat C."/>
            <person name="Oguiza J.A."/>
            <person name="Park J."/>
            <person name="Pisabarro A.G."/>
            <person name="Riley R."/>
            <person name="Rosling A."/>
            <person name="Salamov A."/>
            <person name="Schmidt O."/>
            <person name="Schmutz J."/>
            <person name="Skrede I."/>
            <person name="Stenlid J."/>
            <person name="Wiebenga A."/>
            <person name="Xie X."/>
            <person name="Kues U."/>
            <person name="Hibbett D.S."/>
            <person name="Hoffmeister D."/>
            <person name="Hogberg N."/>
            <person name="Martin F."/>
            <person name="Grigoriev I.V."/>
            <person name="Watkinson S.C."/>
        </authorList>
    </citation>
    <scope>NUCLEOTIDE SEQUENCE</scope>
    <source>
        <strain evidence="2">S7.9</strain>
    </source>
</reference>
<dbReference type="HOGENOM" id="CLU_2122572_0_0_1"/>
<feature type="compositionally biased region" description="Polar residues" evidence="1">
    <location>
        <begin position="1"/>
        <end position="10"/>
    </location>
</feature>
<accession>F8PCE9</accession>
<sequence>MHLPFSQISPASPDEKIKQARTPIYGDTITQRRERLYSLPLTLRKVAGSALGHLETQSSLAYVSCGSLAGSILDAMHCRPFLPHEHCQPARGQVPTDLDIVCALRFKDGGIVAP</sequence>
<dbReference type="KEGG" id="sla:SERLADRAFT_443399"/>
<feature type="region of interest" description="Disordered" evidence="1">
    <location>
        <begin position="1"/>
        <end position="24"/>
    </location>
</feature>
<organism>
    <name type="scientific">Serpula lacrymans var. lacrymans (strain S7.9)</name>
    <name type="common">Dry rot fungus</name>
    <dbReference type="NCBI Taxonomy" id="578457"/>
    <lineage>
        <taxon>Eukaryota</taxon>
        <taxon>Fungi</taxon>
        <taxon>Dikarya</taxon>
        <taxon>Basidiomycota</taxon>
        <taxon>Agaricomycotina</taxon>
        <taxon>Agaricomycetes</taxon>
        <taxon>Agaricomycetidae</taxon>
        <taxon>Boletales</taxon>
        <taxon>Coniophorineae</taxon>
        <taxon>Serpulaceae</taxon>
        <taxon>Serpula</taxon>
    </lineage>
</organism>
<dbReference type="Proteomes" id="UP000008064">
    <property type="component" value="Unassembled WGS sequence"/>
</dbReference>
<evidence type="ECO:0000313" key="2">
    <source>
        <dbReference type="EMBL" id="EGO19347.1"/>
    </source>
</evidence>
<evidence type="ECO:0000256" key="1">
    <source>
        <dbReference type="SAM" id="MobiDB-lite"/>
    </source>
</evidence>
<dbReference type="RefSeq" id="XP_007324068.1">
    <property type="nucleotide sequence ID" value="XM_007324006.1"/>
</dbReference>